<feature type="compositionally biased region" description="Low complexity" evidence="9">
    <location>
        <begin position="416"/>
        <end position="444"/>
    </location>
</feature>
<keyword evidence="4 10" id="KW-0732">Signal</keyword>
<evidence type="ECO:0000256" key="3">
    <source>
        <dbReference type="ARBA" id="ARBA00012350"/>
    </source>
</evidence>
<dbReference type="PIRSF" id="PIRSF016302">
    <property type="entry name" value="Man_a_manosd"/>
    <property type="match status" value="1"/>
</dbReference>
<evidence type="ECO:0000256" key="4">
    <source>
        <dbReference type="ARBA" id="ARBA00022729"/>
    </source>
</evidence>
<dbReference type="SUPFAM" id="SSF48208">
    <property type="entry name" value="Six-hairpin glycosidases"/>
    <property type="match status" value="1"/>
</dbReference>
<comment type="catalytic activity">
    <reaction evidence="1 8">
        <text>Random hydrolysis of (1-&gt;6)-alpha-D-mannosidic linkages in unbranched (1-&gt;6)-mannans.</text>
        <dbReference type="EC" id="3.2.1.101"/>
    </reaction>
</comment>
<evidence type="ECO:0000256" key="5">
    <source>
        <dbReference type="ARBA" id="ARBA00022801"/>
    </source>
</evidence>
<dbReference type="Proteomes" id="UP001583177">
    <property type="component" value="Unassembled WGS sequence"/>
</dbReference>
<gene>
    <name evidence="11" type="ORF">Daus18300_002448</name>
</gene>
<sequence>MVAPSAIAFSGAMLLLGSLPGAAAELKVDSHDAIVESSRSLAKDMMAFYHGDDPGEIPGLLPGPPPAGDFYWYSGASFFGTYLDYWHLTGDDSYEDVITKALLFQVGPYNDYMPMNWTPSMGNEDQCFWGSAALLAAEYEIPTPEGSPRWIDLAENVWRTQADPIRHDDTCGGGLRWQIPLMNNGYDWKQTFSNGCFLNMGARLARFTGNSTFADYSEETWNWLTGVGFVDTETWAVYDGANVDNNCTDISKFQWSYNAAVLTQGAAFMYNYTNGSDVWRERADKLSDAVLETFFPDGIAYEAACEGQETCTTDMLFMKGYTHRWLSSATQVAPFLADKLLPVLRTSAEAGAKQCIEESSDDGAASHRCSFYWRNDTFVEPEGKYGPSGVAEGLDVLAAVSSLLIAEAAAPATAASAGVAGNSSDGSSTGTSDADSPSGTAASGSGAGRTGAGVTTSLLVGAMAAFAWVI</sequence>
<dbReference type="PANTHER" id="PTHR12145:SF36">
    <property type="entry name" value="MANNAN ENDO-1,6-ALPHA-MANNOSIDASE DCW1"/>
    <property type="match status" value="1"/>
</dbReference>
<organism evidence="11 12">
    <name type="scientific">Diaporthe australafricana</name>
    <dbReference type="NCBI Taxonomy" id="127596"/>
    <lineage>
        <taxon>Eukaryota</taxon>
        <taxon>Fungi</taxon>
        <taxon>Dikarya</taxon>
        <taxon>Ascomycota</taxon>
        <taxon>Pezizomycotina</taxon>
        <taxon>Sordariomycetes</taxon>
        <taxon>Sordariomycetidae</taxon>
        <taxon>Diaporthales</taxon>
        <taxon>Diaporthaceae</taxon>
        <taxon>Diaporthe</taxon>
    </lineage>
</organism>
<dbReference type="EC" id="3.2.1.101" evidence="3 8"/>
<dbReference type="InterPro" id="IPR005198">
    <property type="entry name" value="Glyco_hydro_76"/>
</dbReference>
<evidence type="ECO:0000256" key="7">
    <source>
        <dbReference type="ARBA" id="ARBA00023295"/>
    </source>
</evidence>
<feature type="region of interest" description="Disordered" evidence="9">
    <location>
        <begin position="416"/>
        <end position="450"/>
    </location>
</feature>
<dbReference type="InterPro" id="IPR014480">
    <property type="entry name" value="Mannan-1_6-alpha_mannosidase"/>
</dbReference>
<keyword evidence="12" id="KW-1185">Reference proteome</keyword>
<evidence type="ECO:0000313" key="12">
    <source>
        <dbReference type="Proteomes" id="UP001583177"/>
    </source>
</evidence>
<evidence type="ECO:0000313" key="11">
    <source>
        <dbReference type="EMBL" id="KAL1877461.1"/>
    </source>
</evidence>
<evidence type="ECO:0000256" key="2">
    <source>
        <dbReference type="ARBA" id="ARBA00009699"/>
    </source>
</evidence>
<dbReference type="Pfam" id="PF03663">
    <property type="entry name" value="Glyco_hydro_76"/>
    <property type="match status" value="1"/>
</dbReference>
<dbReference type="Gene3D" id="1.50.10.20">
    <property type="match status" value="1"/>
</dbReference>
<accession>A0ABR3XNA6</accession>
<comment type="caution">
    <text evidence="11">The sequence shown here is derived from an EMBL/GenBank/DDBJ whole genome shotgun (WGS) entry which is preliminary data.</text>
</comment>
<evidence type="ECO:0000256" key="8">
    <source>
        <dbReference type="PIRNR" id="PIRNR016302"/>
    </source>
</evidence>
<keyword evidence="7 8" id="KW-0326">Glycosidase</keyword>
<name>A0ABR3XNA6_9PEZI</name>
<evidence type="ECO:0000256" key="9">
    <source>
        <dbReference type="SAM" id="MobiDB-lite"/>
    </source>
</evidence>
<proteinExistence type="inferred from homology"/>
<evidence type="ECO:0000256" key="1">
    <source>
        <dbReference type="ARBA" id="ARBA00001452"/>
    </source>
</evidence>
<keyword evidence="6" id="KW-0325">Glycoprotein</keyword>
<reference evidence="11 12" key="1">
    <citation type="journal article" date="2024" name="IMA Fungus">
        <title>IMA Genome - F19 : A genome assembly and annotation guide to empower mycologists, including annotated draft genome sequences of Ceratocystis pirilliformis, Diaporthe australafricana, Fusarium ophioides, Paecilomyces lecythidis, and Sporothrix stenoceras.</title>
        <authorList>
            <person name="Aylward J."/>
            <person name="Wilson A.M."/>
            <person name="Visagie C.M."/>
            <person name="Spraker J."/>
            <person name="Barnes I."/>
            <person name="Buitendag C."/>
            <person name="Ceriani C."/>
            <person name="Del Mar Angel L."/>
            <person name="du Plessis D."/>
            <person name="Fuchs T."/>
            <person name="Gasser K."/>
            <person name="Kramer D."/>
            <person name="Li W."/>
            <person name="Munsamy K."/>
            <person name="Piso A."/>
            <person name="Price J.L."/>
            <person name="Sonnekus B."/>
            <person name="Thomas C."/>
            <person name="van der Nest A."/>
            <person name="van Dijk A."/>
            <person name="van Heerden A."/>
            <person name="van Vuuren N."/>
            <person name="Yilmaz N."/>
            <person name="Duong T.A."/>
            <person name="van der Merwe N.A."/>
            <person name="Wingfield M.J."/>
            <person name="Wingfield B.D."/>
        </authorList>
    </citation>
    <scope>NUCLEOTIDE SEQUENCE [LARGE SCALE GENOMIC DNA]</scope>
    <source>
        <strain evidence="11 12">CMW 18300</strain>
    </source>
</reference>
<protein>
    <recommendedName>
        <fullName evidence="3 8">Mannan endo-1,6-alpha-mannosidase</fullName>
        <ecNumber evidence="3 8">3.2.1.101</ecNumber>
    </recommendedName>
</protein>
<dbReference type="InterPro" id="IPR008928">
    <property type="entry name" value="6-hairpin_glycosidase_sf"/>
</dbReference>
<comment type="similarity">
    <text evidence="2 8">Belongs to the glycosyl hydrolase 76 family.</text>
</comment>
<feature type="chain" id="PRO_5045871597" description="Mannan endo-1,6-alpha-mannosidase" evidence="10">
    <location>
        <begin position="25"/>
        <end position="470"/>
    </location>
</feature>
<evidence type="ECO:0000256" key="10">
    <source>
        <dbReference type="SAM" id="SignalP"/>
    </source>
</evidence>
<feature type="signal peptide" evidence="10">
    <location>
        <begin position="1"/>
        <end position="24"/>
    </location>
</feature>
<evidence type="ECO:0000256" key="6">
    <source>
        <dbReference type="ARBA" id="ARBA00023180"/>
    </source>
</evidence>
<keyword evidence="5 8" id="KW-0378">Hydrolase</keyword>
<dbReference type="EMBL" id="JAWRVE010000014">
    <property type="protein sequence ID" value="KAL1877461.1"/>
    <property type="molecule type" value="Genomic_DNA"/>
</dbReference>
<dbReference type="PANTHER" id="PTHR12145">
    <property type="entry name" value="MANNAN ENDO-1,6-ALPHA-MANNOSIDASE DCW1"/>
    <property type="match status" value="1"/>
</dbReference>